<organism evidence="3 4">
    <name type="scientific">Dipteronia sinensis</name>
    <dbReference type="NCBI Taxonomy" id="43782"/>
    <lineage>
        <taxon>Eukaryota</taxon>
        <taxon>Viridiplantae</taxon>
        <taxon>Streptophyta</taxon>
        <taxon>Embryophyta</taxon>
        <taxon>Tracheophyta</taxon>
        <taxon>Spermatophyta</taxon>
        <taxon>Magnoliopsida</taxon>
        <taxon>eudicotyledons</taxon>
        <taxon>Gunneridae</taxon>
        <taxon>Pentapetalae</taxon>
        <taxon>rosids</taxon>
        <taxon>malvids</taxon>
        <taxon>Sapindales</taxon>
        <taxon>Sapindaceae</taxon>
        <taxon>Hippocastanoideae</taxon>
        <taxon>Acereae</taxon>
        <taxon>Dipteronia</taxon>
    </lineage>
</organism>
<protein>
    <recommendedName>
        <fullName evidence="2">DUF8040 domain-containing protein</fullName>
    </recommendedName>
</protein>
<accession>A0AAE0E8T4</accession>
<dbReference type="Pfam" id="PF26138">
    <property type="entry name" value="DUF8040"/>
    <property type="match status" value="1"/>
</dbReference>
<comment type="caution">
    <text evidence="3">The sequence shown here is derived from an EMBL/GenBank/DDBJ whole genome shotgun (WGS) entry which is preliminary data.</text>
</comment>
<evidence type="ECO:0000256" key="1">
    <source>
        <dbReference type="SAM" id="MobiDB-lite"/>
    </source>
</evidence>
<dbReference type="EMBL" id="JANJYJ010000004">
    <property type="protein sequence ID" value="KAK3219276.1"/>
    <property type="molecule type" value="Genomic_DNA"/>
</dbReference>
<feature type="domain" description="DUF8040" evidence="2">
    <location>
        <begin position="67"/>
        <end position="136"/>
    </location>
</feature>
<sequence>MATYNCTSMFPKRKNFIKRLGAFMKRLGAFMKKVRSLHEKDKFIAEREREREMSSVLEVWRWKSKEIQRITRVNDTNYIWQLRLDRNAFAMLCDLLKTRGRLLDDGNVTIDEQIASFINILAHHNKNRSIQKTSYLSNQLPSRMIVRTQGGDGLRRNWTLEEEDVMISILEKAIADGGRYDNGSFRSDALDNMRLETDESDMAGFAQSLPTHSYVASTSSAPNTEQTTKRKRKRNWNLDTKSEKFEKDAKVINEKDDTSLDIESGKFKAEKKVVGENGDTNLYTKNGKFEIEAMTINENDETNLDIESGKFEAKTKAVNENSETNPHTKRENFEKEEKANKPSWYNPQTATHQHNLLSR</sequence>
<feature type="compositionally biased region" description="Polar residues" evidence="1">
    <location>
        <begin position="213"/>
        <end position="226"/>
    </location>
</feature>
<dbReference type="Proteomes" id="UP001281410">
    <property type="component" value="Unassembled WGS sequence"/>
</dbReference>
<feature type="region of interest" description="Disordered" evidence="1">
    <location>
        <begin position="213"/>
        <end position="239"/>
    </location>
</feature>
<evidence type="ECO:0000313" key="4">
    <source>
        <dbReference type="Proteomes" id="UP001281410"/>
    </source>
</evidence>
<dbReference type="InterPro" id="IPR058353">
    <property type="entry name" value="DUF8040"/>
</dbReference>
<gene>
    <name evidence="3" type="ORF">Dsin_013246</name>
</gene>
<evidence type="ECO:0000259" key="2">
    <source>
        <dbReference type="Pfam" id="PF26138"/>
    </source>
</evidence>
<feature type="compositionally biased region" description="Basic and acidic residues" evidence="1">
    <location>
        <begin position="326"/>
        <end position="340"/>
    </location>
</feature>
<proteinExistence type="predicted"/>
<dbReference type="AlphaFoldDB" id="A0AAE0E8T4"/>
<keyword evidence="4" id="KW-1185">Reference proteome</keyword>
<evidence type="ECO:0000313" key="3">
    <source>
        <dbReference type="EMBL" id="KAK3219276.1"/>
    </source>
</evidence>
<feature type="region of interest" description="Disordered" evidence="1">
    <location>
        <begin position="314"/>
        <end position="359"/>
    </location>
</feature>
<name>A0AAE0E8T4_9ROSI</name>
<reference evidence="3" key="1">
    <citation type="journal article" date="2023" name="Plant J.">
        <title>Genome sequences and population genomics provide insights into the demographic history, inbreeding, and mutation load of two 'living fossil' tree species of Dipteronia.</title>
        <authorList>
            <person name="Feng Y."/>
            <person name="Comes H.P."/>
            <person name="Chen J."/>
            <person name="Zhu S."/>
            <person name="Lu R."/>
            <person name="Zhang X."/>
            <person name="Li P."/>
            <person name="Qiu J."/>
            <person name="Olsen K.M."/>
            <person name="Qiu Y."/>
        </authorList>
    </citation>
    <scope>NUCLEOTIDE SEQUENCE</scope>
    <source>
        <strain evidence="3">NBL</strain>
    </source>
</reference>
<feature type="compositionally biased region" description="Polar residues" evidence="1">
    <location>
        <begin position="343"/>
        <end position="359"/>
    </location>
</feature>